<sequence>MSADGKCYRLGHVRFCDDAPELQGILARAHDGHARPLCQCCEAEPPMYVALINGVFHLKRMPGTGHTHDLACPSFDPPPELSGLGPLSGQAIVTDEAGDTMLRLGFSLSLRGSRPSSPTDEGEADTVSVTASPRRLRLLALLHYLWDAAGLTTWRRAYGRRSWWIVHRELCFAGARARTRSGPLSDILFVPPPYVLEDKERLAGERRRFLHRLRPVAGKPTGLGLLVAELKGQEPAQYGRKLRFKHLPDFSVFVDSDTVKRFDRAAARKVRLVEATPNSHLMAIATFAVKGSYAEIREIALMAVDGRWIPFAGERDHALLEALAERDFVRCLPYNLPPDAPIATAVLLDGDGPIALYAPAPDMAANHEEDLRRIAAEGIYPAWHWPAGVFDMPELPRRVDHVART</sequence>
<dbReference type="RefSeq" id="WP_188717089.1">
    <property type="nucleotide sequence ID" value="NZ_BMIV01000029.1"/>
</dbReference>
<evidence type="ECO:0000313" key="2">
    <source>
        <dbReference type="Proteomes" id="UP000640509"/>
    </source>
</evidence>
<dbReference type="EMBL" id="BMIV01000029">
    <property type="protein sequence ID" value="GGF80520.1"/>
    <property type="molecule type" value="Genomic_DNA"/>
</dbReference>
<organism evidence="1 2">
    <name type="scientific">Paracoccus acridae</name>
    <dbReference type="NCBI Taxonomy" id="1795310"/>
    <lineage>
        <taxon>Bacteria</taxon>
        <taxon>Pseudomonadati</taxon>
        <taxon>Pseudomonadota</taxon>
        <taxon>Alphaproteobacteria</taxon>
        <taxon>Rhodobacterales</taxon>
        <taxon>Paracoccaceae</taxon>
        <taxon>Paracoccus</taxon>
    </lineage>
</organism>
<name>A0ABQ1VM71_9RHOB</name>
<protein>
    <recommendedName>
        <fullName evidence="3">DUF1173 domain-containing protein</fullName>
    </recommendedName>
</protein>
<evidence type="ECO:0000313" key="1">
    <source>
        <dbReference type="EMBL" id="GGF80520.1"/>
    </source>
</evidence>
<proteinExistence type="predicted"/>
<accession>A0ABQ1VM71</accession>
<dbReference type="Proteomes" id="UP000640509">
    <property type="component" value="Unassembled WGS sequence"/>
</dbReference>
<gene>
    <name evidence="1" type="ORF">GCM10011402_36440</name>
</gene>
<evidence type="ECO:0008006" key="3">
    <source>
        <dbReference type="Google" id="ProtNLM"/>
    </source>
</evidence>
<comment type="caution">
    <text evidence="1">The sequence shown here is derived from an EMBL/GenBank/DDBJ whole genome shotgun (WGS) entry which is preliminary data.</text>
</comment>
<keyword evidence="2" id="KW-1185">Reference proteome</keyword>
<dbReference type="InterPro" id="IPR009553">
    <property type="entry name" value="DUF1173"/>
</dbReference>
<reference evidence="2" key="1">
    <citation type="journal article" date="2019" name="Int. J. Syst. Evol. Microbiol.">
        <title>The Global Catalogue of Microorganisms (GCM) 10K type strain sequencing project: providing services to taxonomists for standard genome sequencing and annotation.</title>
        <authorList>
            <consortium name="The Broad Institute Genomics Platform"/>
            <consortium name="The Broad Institute Genome Sequencing Center for Infectious Disease"/>
            <person name="Wu L."/>
            <person name="Ma J."/>
        </authorList>
    </citation>
    <scope>NUCLEOTIDE SEQUENCE [LARGE SCALE GENOMIC DNA]</scope>
    <source>
        <strain evidence="2">CGMCC 1.15419</strain>
    </source>
</reference>
<dbReference type="Pfam" id="PF06666">
    <property type="entry name" value="DUF1173"/>
    <property type="match status" value="1"/>
</dbReference>